<evidence type="ECO:0000313" key="3">
    <source>
        <dbReference type="Proteomes" id="UP000712673"/>
    </source>
</evidence>
<accession>A0A937W6Z9</accession>
<comment type="caution">
    <text evidence="2">The sequence shown here is derived from an EMBL/GenBank/DDBJ whole genome shotgun (WGS) entry which is preliminary data.</text>
</comment>
<name>A0A937W6Z9_UNCTE</name>
<dbReference type="AlphaFoldDB" id="A0A937W6Z9"/>
<sequence length="148" mass="16244">MQPRDRATYRGKRWATRQRLWVDRVASAWLIQRFIDLEARFLWLSSPQECPADAIGFDFDGAPFTHTAQRVTFEVIVASLGLLTDPALTRLGMLVDALDVGGGPMPEAAGLEAILTGMQAFCSDDDQLLTAMLPVLDACYAALRQASA</sequence>
<dbReference type="InterPro" id="IPR018634">
    <property type="entry name" value="ChrB_C"/>
</dbReference>
<feature type="domain" description="ChrB C-terminal" evidence="1">
    <location>
        <begin position="14"/>
        <end position="142"/>
    </location>
</feature>
<protein>
    <submittedName>
        <fullName evidence="2">Chromate resistance protein</fullName>
    </submittedName>
</protein>
<reference evidence="2" key="1">
    <citation type="submission" date="2019-03" db="EMBL/GenBank/DDBJ databases">
        <title>Lake Tanganyika Metagenome-Assembled Genomes (MAGs).</title>
        <authorList>
            <person name="Tran P."/>
        </authorList>
    </citation>
    <scope>NUCLEOTIDE SEQUENCE</scope>
    <source>
        <strain evidence="2">K_DeepCast_65m_m2_066</strain>
    </source>
</reference>
<gene>
    <name evidence="2" type="ORF">FJZ47_24200</name>
</gene>
<proteinExistence type="predicted"/>
<evidence type="ECO:0000313" key="2">
    <source>
        <dbReference type="EMBL" id="MBM3226880.1"/>
    </source>
</evidence>
<dbReference type="EMBL" id="VGLS01001090">
    <property type="protein sequence ID" value="MBM3226880.1"/>
    <property type="molecule type" value="Genomic_DNA"/>
</dbReference>
<organism evidence="2 3">
    <name type="scientific">Tectimicrobiota bacterium</name>
    <dbReference type="NCBI Taxonomy" id="2528274"/>
    <lineage>
        <taxon>Bacteria</taxon>
        <taxon>Pseudomonadati</taxon>
        <taxon>Nitrospinota/Tectimicrobiota group</taxon>
        <taxon>Candidatus Tectimicrobiota</taxon>
    </lineage>
</organism>
<evidence type="ECO:0000259" key="1">
    <source>
        <dbReference type="Pfam" id="PF09828"/>
    </source>
</evidence>
<dbReference type="Pfam" id="PF09828">
    <property type="entry name" value="ChrB_C"/>
    <property type="match status" value="1"/>
</dbReference>
<dbReference type="Proteomes" id="UP000712673">
    <property type="component" value="Unassembled WGS sequence"/>
</dbReference>